<keyword evidence="6 12" id="KW-0520">NAD</keyword>
<reference evidence="13 14" key="1">
    <citation type="submission" date="2018-06" db="EMBL/GenBank/DDBJ databases">
        <authorList>
            <consortium name="Pathogen Informatics"/>
            <person name="Doyle S."/>
        </authorList>
    </citation>
    <scope>NUCLEOTIDE SEQUENCE [LARGE SCALE GENOMIC DNA]</scope>
    <source>
        <strain evidence="13 14">NCTC4824</strain>
    </source>
</reference>
<dbReference type="CDD" id="cd08174">
    <property type="entry name" value="G1PDH-like"/>
    <property type="match status" value="1"/>
</dbReference>
<name>A0A2X4W9Z7_LEDLE</name>
<dbReference type="SUPFAM" id="SSF56796">
    <property type="entry name" value="Dehydroquinate synthase-like"/>
    <property type="match status" value="1"/>
</dbReference>
<evidence type="ECO:0000256" key="8">
    <source>
        <dbReference type="ARBA" id="ARBA00023209"/>
    </source>
</evidence>
<dbReference type="InterPro" id="IPR016205">
    <property type="entry name" value="Glycerol_DH"/>
</dbReference>
<dbReference type="Proteomes" id="UP000249134">
    <property type="component" value="Chromosome 1"/>
</dbReference>
<accession>A0A2X4W9Z7</accession>
<evidence type="ECO:0000256" key="3">
    <source>
        <dbReference type="ARBA" id="ARBA00022723"/>
    </source>
</evidence>
<feature type="binding site" evidence="12">
    <location>
        <begin position="123"/>
        <end position="126"/>
    </location>
    <ligand>
        <name>NAD(+)</name>
        <dbReference type="ChEBI" id="CHEBI:57540"/>
    </ligand>
</feature>
<dbReference type="PANTHER" id="PTHR43616:SF5">
    <property type="entry name" value="GLYCEROL DEHYDROGENASE 1"/>
    <property type="match status" value="1"/>
</dbReference>
<evidence type="ECO:0000256" key="9">
    <source>
        <dbReference type="ARBA" id="ARBA00023264"/>
    </source>
</evidence>
<dbReference type="KEGG" id="blen:NCTC4824_03251"/>
<evidence type="ECO:0000256" key="4">
    <source>
        <dbReference type="ARBA" id="ARBA00022857"/>
    </source>
</evidence>
<evidence type="ECO:0000256" key="6">
    <source>
        <dbReference type="ARBA" id="ARBA00023027"/>
    </source>
</evidence>
<keyword evidence="5 13" id="KW-0560">Oxidoreductase</keyword>
<keyword evidence="1" id="KW-0963">Cytoplasm</keyword>
<evidence type="ECO:0000313" key="13">
    <source>
        <dbReference type="EMBL" id="SQI61487.1"/>
    </source>
</evidence>
<dbReference type="AlphaFoldDB" id="A0A2X4W9Z7"/>
<feature type="binding site" evidence="10">
    <location>
        <position position="255"/>
    </location>
    <ligand>
        <name>glycerol</name>
        <dbReference type="ChEBI" id="CHEBI:17754"/>
    </ligand>
</feature>
<evidence type="ECO:0000256" key="12">
    <source>
        <dbReference type="PIRSR" id="PIRSR000112-3"/>
    </source>
</evidence>
<organism evidence="13 14">
    <name type="scientific">Lederbergia lenta</name>
    <name type="common">Bacillus lentus</name>
    <dbReference type="NCBI Taxonomy" id="1467"/>
    <lineage>
        <taxon>Bacteria</taxon>
        <taxon>Bacillati</taxon>
        <taxon>Bacillota</taxon>
        <taxon>Bacilli</taxon>
        <taxon>Bacillales</taxon>
        <taxon>Bacillaceae</taxon>
        <taxon>Lederbergia</taxon>
    </lineage>
</organism>
<feature type="binding site" evidence="10">
    <location>
        <position position="271"/>
    </location>
    <ligand>
        <name>glycerol</name>
        <dbReference type="ChEBI" id="CHEBI:17754"/>
    </ligand>
</feature>
<evidence type="ECO:0000256" key="5">
    <source>
        <dbReference type="ARBA" id="ARBA00023002"/>
    </source>
</evidence>
<dbReference type="EC" id="1.1.1.261" evidence="13"/>
<evidence type="ECO:0000256" key="2">
    <source>
        <dbReference type="ARBA" id="ARBA00022516"/>
    </source>
</evidence>
<sequence length="353" mass="39277">MNSISLNSIQIPRKLKIVRNVQELSSQLKDILQSLGYWSKSILWVTGVYNSKKYLESIVKELTIPKPDIYVVGNNDFSAVSNLNSVLTKNNKKCIVSVGSGKVIDISKYCANQLNIEVISIPTTLSNDGISSPVSVLMDHTNKKHSLPSRIPNAVLIDLTCVLKSPTRLLRAGIGDLISNITAVKDWQIAERDIKEDINDFSLLTSITAANYILHLYELEIHNEKFIEALARGLILSGISMEMSGDSRPASGSEHKFSHAIDNLFPNRALHGEQVAVGTILSSYLQEGDWRKVKSFFTRFGVPVRAEEIGLKDGEIISALLHATHVRKRYTILEKVNLDEKMARDVLKRTGII</sequence>
<dbReference type="InterPro" id="IPR032837">
    <property type="entry name" value="G1PDH"/>
</dbReference>
<keyword evidence="14" id="KW-1185">Reference proteome</keyword>
<keyword evidence="7" id="KW-0443">Lipid metabolism</keyword>
<feature type="binding site" evidence="11">
    <location>
        <position position="128"/>
    </location>
    <ligand>
        <name>glycerol</name>
        <dbReference type="ChEBI" id="CHEBI:17754"/>
    </ligand>
</feature>
<evidence type="ECO:0000313" key="14">
    <source>
        <dbReference type="Proteomes" id="UP000249134"/>
    </source>
</evidence>
<proteinExistence type="predicted"/>
<evidence type="ECO:0000256" key="10">
    <source>
        <dbReference type="PIRSR" id="PIRSR000112-1"/>
    </source>
</evidence>
<keyword evidence="8" id="KW-0594">Phospholipid biosynthesis</keyword>
<dbReference type="Gene3D" id="3.40.50.1970">
    <property type="match status" value="1"/>
</dbReference>
<feature type="binding site" evidence="12">
    <location>
        <position position="132"/>
    </location>
    <ligand>
        <name>NAD(+)</name>
        <dbReference type="ChEBI" id="CHEBI:57540"/>
    </ligand>
</feature>
<evidence type="ECO:0000256" key="7">
    <source>
        <dbReference type="ARBA" id="ARBA00023098"/>
    </source>
</evidence>
<dbReference type="STRING" id="1348624.GCA_001591545_04034"/>
<keyword evidence="3 10" id="KW-0479">Metal-binding</keyword>
<feature type="binding site" evidence="12">
    <location>
        <begin position="101"/>
        <end position="105"/>
    </location>
    <ligand>
        <name>NAD(+)</name>
        <dbReference type="ChEBI" id="CHEBI:57540"/>
    </ligand>
</feature>
<dbReference type="Pfam" id="PF13685">
    <property type="entry name" value="Fe-ADH_2"/>
    <property type="match status" value="1"/>
</dbReference>
<keyword evidence="4" id="KW-0521">NADP</keyword>
<keyword evidence="9" id="KW-1208">Phospholipid metabolism</keyword>
<dbReference type="GO" id="GO:0050492">
    <property type="term" value="F:glycerol-1-phosphate dehydrogenase [NAD(P)+] activity"/>
    <property type="evidence" value="ECO:0007669"/>
    <property type="project" value="UniProtKB-EC"/>
</dbReference>
<gene>
    <name evidence="13" type="primary">egsA</name>
    <name evidence="13" type="ORF">NCTC4824_03251</name>
</gene>
<protein>
    <submittedName>
        <fullName evidence="13">Glycerol dehydrogenase</fullName>
        <ecNumber evidence="13">1.1.1.261</ecNumber>
    </submittedName>
</protein>
<dbReference type="Gene3D" id="1.20.1090.10">
    <property type="entry name" value="Dehydroquinate synthase-like - alpha domain"/>
    <property type="match status" value="1"/>
</dbReference>
<dbReference type="GO" id="GO:0046872">
    <property type="term" value="F:metal ion binding"/>
    <property type="evidence" value="ECO:0007669"/>
    <property type="project" value="UniProtKB-KW"/>
</dbReference>
<evidence type="ECO:0000256" key="1">
    <source>
        <dbReference type="ARBA" id="ARBA00022490"/>
    </source>
</evidence>
<dbReference type="EMBL" id="LS483476">
    <property type="protein sequence ID" value="SQI61487.1"/>
    <property type="molecule type" value="Genomic_DNA"/>
</dbReference>
<evidence type="ECO:0000256" key="11">
    <source>
        <dbReference type="PIRSR" id="PIRSR000112-2"/>
    </source>
</evidence>
<feature type="binding site" evidence="10">
    <location>
        <position position="176"/>
    </location>
    <ligand>
        <name>glycerol</name>
        <dbReference type="ChEBI" id="CHEBI:17754"/>
    </ligand>
</feature>
<dbReference type="GO" id="GO:0008654">
    <property type="term" value="P:phospholipid biosynthetic process"/>
    <property type="evidence" value="ECO:0007669"/>
    <property type="project" value="UniProtKB-KW"/>
</dbReference>
<dbReference type="PANTHER" id="PTHR43616">
    <property type="entry name" value="GLYCEROL DEHYDROGENASE"/>
    <property type="match status" value="1"/>
</dbReference>
<dbReference type="PIRSF" id="PIRSF000112">
    <property type="entry name" value="Glycerol_dehydrogenase"/>
    <property type="match status" value="1"/>
</dbReference>
<keyword evidence="2" id="KW-0444">Lipid biosynthesis</keyword>
<keyword evidence="10" id="KW-0862">Zinc</keyword>
<comment type="cofactor">
    <cofactor evidence="10">
        <name>Zn(2+)</name>
        <dbReference type="ChEBI" id="CHEBI:29105"/>
    </cofactor>
    <text evidence="10">Binds 1 zinc ion per subunit.</text>
</comment>